<dbReference type="Proteomes" id="UP001187192">
    <property type="component" value="Unassembled WGS sequence"/>
</dbReference>
<dbReference type="AlphaFoldDB" id="A0AA88DQF1"/>
<sequence>MVHEYAGGWSLHLPDALRTSPQSAIRFSPYSLVCGTKAISPVEFEVPSVRMAMVNDLEWDMESCGNMRLIDLEAIDERRE</sequence>
<proteinExistence type="predicted"/>
<evidence type="ECO:0000313" key="2">
    <source>
        <dbReference type="Proteomes" id="UP001187192"/>
    </source>
</evidence>
<reference evidence="1" key="1">
    <citation type="submission" date="2023-07" db="EMBL/GenBank/DDBJ databases">
        <title>draft genome sequence of fig (Ficus carica).</title>
        <authorList>
            <person name="Takahashi T."/>
            <person name="Nishimura K."/>
        </authorList>
    </citation>
    <scope>NUCLEOTIDE SEQUENCE</scope>
</reference>
<dbReference type="EMBL" id="BTGU01000089">
    <property type="protein sequence ID" value="GMN59595.1"/>
    <property type="molecule type" value="Genomic_DNA"/>
</dbReference>
<name>A0AA88DQF1_FICCA</name>
<organism evidence="1 2">
    <name type="scientific">Ficus carica</name>
    <name type="common">Common fig</name>
    <dbReference type="NCBI Taxonomy" id="3494"/>
    <lineage>
        <taxon>Eukaryota</taxon>
        <taxon>Viridiplantae</taxon>
        <taxon>Streptophyta</taxon>
        <taxon>Embryophyta</taxon>
        <taxon>Tracheophyta</taxon>
        <taxon>Spermatophyta</taxon>
        <taxon>Magnoliopsida</taxon>
        <taxon>eudicotyledons</taxon>
        <taxon>Gunneridae</taxon>
        <taxon>Pentapetalae</taxon>
        <taxon>rosids</taxon>
        <taxon>fabids</taxon>
        <taxon>Rosales</taxon>
        <taxon>Moraceae</taxon>
        <taxon>Ficeae</taxon>
        <taxon>Ficus</taxon>
    </lineage>
</organism>
<keyword evidence="2" id="KW-1185">Reference proteome</keyword>
<evidence type="ECO:0000313" key="1">
    <source>
        <dbReference type="EMBL" id="GMN59595.1"/>
    </source>
</evidence>
<protein>
    <submittedName>
        <fullName evidence="1">Uncharacterized protein</fullName>
    </submittedName>
</protein>
<accession>A0AA88DQF1</accession>
<gene>
    <name evidence="1" type="ORF">TIFTF001_028691</name>
</gene>
<comment type="caution">
    <text evidence="1">The sequence shown here is derived from an EMBL/GenBank/DDBJ whole genome shotgun (WGS) entry which is preliminary data.</text>
</comment>